<dbReference type="AlphaFoldDB" id="A0A4V1PPD1"/>
<evidence type="ECO:0000313" key="8">
    <source>
        <dbReference type="EMBL" id="RXV60174.1"/>
    </source>
</evidence>
<proteinExistence type="inferred from homology"/>
<keyword evidence="2" id="KW-1277">Toxin-antitoxin system</keyword>
<evidence type="ECO:0000256" key="4">
    <source>
        <dbReference type="ARBA" id="ARBA00022759"/>
    </source>
</evidence>
<dbReference type="OrthoDB" id="9811409at2"/>
<dbReference type="InterPro" id="IPR012933">
    <property type="entry name" value="HicA_mRNA_interferase"/>
</dbReference>
<dbReference type="EMBL" id="QZFR01000173">
    <property type="protein sequence ID" value="RXV60174.1"/>
    <property type="molecule type" value="Genomic_DNA"/>
</dbReference>
<dbReference type="Gene3D" id="3.30.920.30">
    <property type="entry name" value="Hypothetical protein"/>
    <property type="match status" value="1"/>
</dbReference>
<evidence type="ECO:0000256" key="6">
    <source>
        <dbReference type="ARBA" id="ARBA00022884"/>
    </source>
</evidence>
<evidence type="ECO:0000256" key="3">
    <source>
        <dbReference type="ARBA" id="ARBA00022722"/>
    </source>
</evidence>
<keyword evidence="7" id="KW-0346">Stress response</keyword>
<dbReference type="GO" id="GO:0003729">
    <property type="term" value="F:mRNA binding"/>
    <property type="evidence" value="ECO:0007669"/>
    <property type="project" value="InterPro"/>
</dbReference>
<name>A0A4V1PPD1_9LACO</name>
<dbReference type="Pfam" id="PF07927">
    <property type="entry name" value="HicA_toxin"/>
    <property type="match status" value="1"/>
</dbReference>
<dbReference type="GO" id="GO:0016787">
    <property type="term" value="F:hydrolase activity"/>
    <property type="evidence" value="ECO:0007669"/>
    <property type="project" value="UniProtKB-KW"/>
</dbReference>
<reference evidence="8 9" key="1">
    <citation type="submission" date="2018-09" db="EMBL/GenBank/DDBJ databases">
        <title>Murine metabolic-syndrome-specific gut microbial biobank.</title>
        <authorList>
            <person name="Liu C."/>
        </authorList>
    </citation>
    <scope>NUCLEOTIDE SEQUENCE [LARGE SCALE GENOMIC DNA]</scope>
    <source>
        <strain evidence="8 9">C-30</strain>
    </source>
</reference>
<evidence type="ECO:0000313" key="9">
    <source>
        <dbReference type="Proteomes" id="UP000289316"/>
    </source>
</evidence>
<sequence>MIKLLRSEGFKLAKKGRGSHVKYRKGDKVVTLAIHGMGSTVPPKTLKRIFEQAGIDMSVIRY</sequence>
<dbReference type="GO" id="GO:0004519">
    <property type="term" value="F:endonuclease activity"/>
    <property type="evidence" value="ECO:0007669"/>
    <property type="project" value="UniProtKB-KW"/>
</dbReference>
<comment type="similarity">
    <text evidence="1">Belongs to the HicA mRNA interferase family.</text>
</comment>
<evidence type="ECO:0000256" key="1">
    <source>
        <dbReference type="ARBA" id="ARBA00006620"/>
    </source>
</evidence>
<keyword evidence="4" id="KW-0255">Endonuclease</keyword>
<keyword evidence="3" id="KW-0540">Nuclease</keyword>
<accession>A0A4V1PPD1</accession>
<dbReference type="SUPFAM" id="SSF54786">
    <property type="entry name" value="YcfA/nrd intein domain"/>
    <property type="match status" value="1"/>
</dbReference>
<dbReference type="Proteomes" id="UP000289316">
    <property type="component" value="Unassembled WGS sequence"/>
</dbReference>
<organism evidence="8 9">
    <name type="scientific">Ligilactobacillus murinus</name>
    <dbReference type="NCBI Taxonomy" id="1622"/>
    <lineage>
        <taxon>Bacteria</taxon>
        <taxon>Bacillati</taxon>
        <taxon>Bacillota</taxon>
        <taxon>Bacilli</taxon>
        <taxon>Lactobacillales</taxon>
        <taxon>Lactobacillaceae</taxon>
        <taxon>Ligilactobacillus</taxon>
    </lineage>
</organism>
<evidence type="ECO:0000256" key="7">
    <source>
        <dbReference type="ARBA" id="ARBA00023016"/>
    </source>
</evidence>
<keyword evidence="5" id="KW-0378">Hydrolase</keyword>
<keyword evidence="6" id="KW-0694">RNA-binding</keyword>
<comment type="caution">
    <text evidence="8">The sequence shown here is derived from an EMBL/GenBank/DDBJ whole genome shotgun (WGS) entry which is preliminary data.</text>
</comment>
<gene>
    <name evidence="8" type="ORF">D6C19_11715</name>
</gene>
<evidence type="ECO:0000256" key="2">
    <source>
        <dbReference type="ARBA" id="ARBA00022649"/>
    </source>
</evidence>
<protein>
    <submittedName>
        <fullName evidence="8">Type II toxin-antitoxin system HicA family toxin</fullName>
    </submittedName>
</protein>
<dbReference type="InterPro" id="IPR038570">
    <property type="entry name" value="HicA_sf"/>
</dbReference>
<evidence type="ECO:0000256" key="5">
    <source>
        <dbReference type="ARBA" id="ARBA00022801"/>
    </source>
</evidence>